<dbReference type="HOGENOM" id="CLU_030845_4_0_1"/>
<feature type="compositionally biased region" description="Basic and acidic residues" evidence="1">
    <location>
        <begin position="13"/>
        <end position="26"/>
    </location>
</feature>
<evidence type="ECO:0000313" key="3">
    <source>
        <dbReference type="EMBL" id="EEC76029.1"/>
    </source>
</evidence>
<evidence type="ECO:0000259" key="2">
    <source>
        <dbReference type="Pfam" id="PF20241"/>
    </source>
</evidence>
<evidence type="ECO:0000256" key="1">
    <source>
        <dbReference type="SAM" id="MobiDB-lite"/>
    </source>
</evidence>
<sequence length="318" mass="34309">MAASAVESSSQSHETRGQGDAEEKHPQPAAATAAGGAGGGVEIRAAKRFKLSARFADSEGTEDERMRMRMSTSHGSSASTMISADNTIPSSDASIPTAPSEHLKCVYIFRHDRDDCQLIKSSGEILNLIAPYVGPTDESIDFEINLKIRGNMGESNDRIFSNGFTEAPETSNSGQTKRVLLSSWLSTLELAYTTAHFTVQVAIGINILKGSSNFLGIIKACGTKNEGDAVLYDSEVSGTRIALGDDGSIALSRNVVVLHVDEMLLLKFFVYDDDMISKSAPIILTLGHNDESFNIEQGSYKLRVKLDWTKINLLGNIN</sequence>
<gene>
    <name evidence="3" type="ORF">OsI_13194</name>
</gene>
<dbReference type="PANTHER" id="PTHR33065:SF163">
    <property type="entry name" value="OS05G0112700 PROTEIN"/>
    <property type="match status" value="1"/>
</dbReference>
<feature type="region of interest" description="Disordered" evidence="1">
    <location>
        <begin position="1"/>
        <end position="39"/>
    </location>
</feature>
<feature type="compositionally biased region" description="Polar residues" evidence="1">
    <location>
        <begin position="1"/>
        <end position="12"/>
    </location>
</feature>
<dbReference type="OMA" id="MGESNDR"/>
<dbReference type="InterPro" id="IPR046533">
    <property type="entry name" value="DUF6598"/>
</dbReference>
<keyword evidence="4" id="KW-1185">Reference proteome</keyword>
<dbReference type="PANTHER" id="PTHR33065">
    <property type="entry name" value="OS07G0486400 PROTEIN"/>
    <property type="match status" value="1"/>
</dbReference>
<dbReference type="EMBL" id="CM000128">
    <property type="protein sequence ID" value="EEC76029.1"/>
    <property type="molecule type" value="Genomic_DNA"/>
</dbReference>
<dbReference type="Pfam" id="PF20241">
    <property type="entry name" value="DUF6598"/>
    <property type="match status" value="1"/>
</dbReference>
<accession>B8AQA6</accession>
<dbReference type="AlphaFoldDB" id="B8AQA6"/>
<organism evidence="3 4">
    <name type="scientific">Oryza sativa subsp. indica</name>
    <name type="common">Rice</name>
    <dbReference type="NCBI Taxonomy" id="39946"/>
    <lineage>
        <taxon>Eukaryota</taxon>
        <taxon>Viridiplantae</taxon>
        <taxon>Streptophyta</taxon>
        <taxon>Embryophyta</taxon>
        <taxon>Tracheophyta</taxon>
        <taxon>Spermatophyta</taxon>
        <taxon>Magnoliopsida</taxon>
        <taxon>Liliopsida</taxon>
        <taxon>Poales</taxon>
        <taxon>Poaceae</taxon>
        <taxon>BOP clade</taxon>
        <taxon>Oryzoideae</taxon>
        <taxon>Oryzeae</taxon>
        <taxon>Oryzinae</taxon>
        <taxon>Oryza</taxon>
        <taxon>Oryza sativa</taxon>
    </lineage>
</organism>
<reference evidence="3 4" key="1">
    <citation type="journal article" date="2005" name="PLoS Biol.">
        <title>The genomes of Oryza sativa: a history of duplications.</title>
        <authorList>
            <person name="Yu J."/>
            <person name="Wang J."/>
            <person name="Lin W."/>
            <person name="Li S."/>
            <person name="Li H."/>
            <person name="Zhou J."/>
            <person name="Ni P."/>
            <person name="Dong W."/>
            <person name="Hu S."/>
            <person name="Zeng C."/>
            <person name="Zhang J."/>
            <person name="Zhang Y."/>
            <person name="Li R."/>
            <person name="Xu Z."/>
            <person name="Li S."/>
            <person name="Li X."/>
            <person name="Zheng H."/>
            <person name="Cong L."/>
            <person name="Lin L."/>
            <person name="Yin J."/>
            <person name="Geng J."/>
            <person name="Li G."/>
            <person name="Shi J."/>
            <person name="Liu J."/>
            <person name="Lv H."/>
            <person name="Li J."/>
            <person name="Wang J."/>
            <person name="Deng Y."/>
            <person name="Ran L."/>
            <person name="Shi X."/>
            <person name="Wang X."/>
            <person name="Wu Q."/>
            <person name="Li C."/>
            <person name="Ren X."/>
            <person name="Wang J."/>
            <person name="Wang X."/>
            <person name="Li D."/>
            <person name="Liu D."/>
            <person name="Zhang X."/>
            <person name="Ji Z."/>
            <person name="Zhao W."/>
            <person name="Sun Y."/>
            <person name="Zhang Z."/>
            <person name="Bao J."/>
            <person name="Han Y."/>
            <person name="Dong L."/>
            <person name="Ji J."/>
            <person name="Chen P."/>
            <person name="Wu S."/>
            <person name="Liu J."/>
            <person name="Xiao Y."/>
            <person name="Bu D."/>
            <person name="Tan J."/>
            <person name="Yang L."/>
            <person name="Ye C."/>
            <person name="Zhang J."/>
            <person name="Xu J."/>
            <person name="Zhou Y."/>
            <person name="Yu Y."/>
            <person name="Zhang B."/>
            <person name="Zhuang S."/>
            <person name="Wei H."/>
            <person name="Liu B."/>
            <person name="Lei M."/>
            <person name="Yu H."/>
            <person name="Li Y."/>
            <person name="Xu H."/>
            <person name="Wei S."/>
            <person name="He X."/>
            <person name="Fang L."/>
            <person name="Zhang Z."/>
            <person name="Zhang Y."/>
            <person name="Huang X."/>
            <person name="Su Z."/>
            <person name="Tong W."/>
            <person name="Li J."/>
            <person name="Tong Z."/>
            <person name="Li S."/>
            <person name="Ye J."/>
            <person name="Wang L."/>
            <person name="Fang L."/>
            <person name="Lei T."/>
            <person name="Chen C."/>
            <person name="Chen H."/>
            <person name="Xu Z."/>
            <person name="Li H."/>
            <person name="Huang H."/>
            <person name="Zhang F."/>
            <person name="Xu H."/>
            <person name="Li N."/>
            <person name="Zhao C."/>
            <person name="Li S."/>
            <person name="Dong L."/>
            <person name="Huang Y."/>
            <person name="Li L."/>
            <person name="Xi Y."/>
            <person name="Qi Q."/>
            <person name="Li W."/>
            <person name="Zhang B."/>
            <person name="Hu W."/>
            <person name="Zhang Y."/>
            <person name="Tian X."/>
            <person name="Jiao Y."/>
            <person name="Liang X."/>
            <person name="Jin J."/>
            <person name="Gao L."/>
            <person name="Zheng W."/>
            <person name="Hao B."/>
            <person name="Liu S."/>
            <person name="Wang W."/>
            <person name="Yuan L."/>
            <person name="Cao M."/>
            <person name="McDermott J."/>
            <person name="Samudrala R."/>
            <person name="Wang J."/>
            <person name="Wong G.K."/>
            <person name="Yang H."/>
        </authorList>
    </citation>
    <scope>NUCLEOTIDE SEQUENCE [LARGE SCALE GENOMIC DNA]</scope>
    <source>
        <strain evidence="4">cv. 93-11</strain>
    </source>
</reference>
<proteinExistence type="predicted"/>
<name>B8AQA6_ORYSI</name>
<dbReference type="Gramene" id="BGIOSGA009960-TA">
    <property type="protein sequence ID" value="BGIOSGA009960-PA"/>
    <property type="gene ID" value="BGIOSGA009960"/>
</dbReference>
<feature type="domain" description="DUF6598" evidence="2">
    <location>
        <begin position="103"/>
        <end position="305"/>
    </location>
</feature>
<protein>
    <recommendedName>
        <fullName evidence="2">DUF6598 domain-containing protein</fullName>
    </recommendedName>
</protein>
<dbReference type="Proteomes" id="UP000007015">
    <property type="component" value="Chromosome 3"/>
</dbReference>
<evidence type="ECO:0000313" key="4">
    <source>
        <dbReference type="Proteomes" id="UP000007015"/>
    </source>
</evidence>